<dbReference type="EMBL" id="JAGPUO010000004">
    <property type="protein sequence ID" value="KAG5663584.1"/>
    <property type="molecule type" value="Genomic_DNA"/>
</dbReference>
<dbReference type="InterPro" id="IPR023213">
    <property type="entry name" value="CAT-like_dom_sf"/>
</dbReference>
<evidence type="ECO:0000313" key="3">
    <source>
        <dbReference type="EMBL" id="KAG5663584.1"/>
    </source>
</evidence>
<dbReference type="InterPro" id="IPR054710">
    <property type="entry name" value="Tri101-like_N"/>
</dbReference>
<proteinExistence type="predicted"/>
<dbReference type="Gene3D" id="3.30.559.10">
    <property type="entry name" value="Chloramphenicol acetyltransferase-like domain"/>
    <property type="match status" value="2"/>
</dbReference>
<keyword evidence="4" id="KW-1185">Reference proteome</keyword>
<dbReference type="AlphaFoldDB" id="A0A9P7KVU6"/>
<dbReference type="GO" id="GO:0016740">
    <property type="term" value="F:transferase activity"/>
    <property type="evidence" value="ECO:0007669"/>
    <property type="project" value="UniProtKB-KW"/>
</dbReference>
<comment type="caution">
    <text evidence="3">The sequence shown here is derived from an EMBL/GenBank/DDBJ whole genome shotgun (WGS) entry which is preliminary data.</text>
</comment>
<sequence length="457" mass="51039">MVYDSTLTHDHEMNDHLDIFGQQPFFTINTQICFCFCLTHTSSQTSIIQTLNEGLERLYAGFPWLACEVINEGSGEDNTGIYKFKALAEPPRIILKDLSHDASIPHMGTLRQANFPIRMLDENIIAPRKTFADTTESDIAPVFLIQANFIPGGLVLTFVAQHNTMDMTGQAHIMHLFSKACRNEPFTREDLSTGNLTRHNLVTLLDDTYTPGAELDRHMVKPNSFGSQSPPQKSTWAYFNFTRRSLTALKSRALEAVEPPRFISTDDALTAFIWQFVTRARLPRLGPKAQSSIARAVDVRKALGIPPKYPGPIQSSVYSTFTLRSLVEEPLGRIALELRSALDPNTSGLEFHSRAIATFLSRSQNKSLFSSTATFDLSADVILSSWAKENCYDLDFNLGLGKPESVRRPQFQAVEGLIFLMPKSLEGDIAVAVSLREEDMNRLRADSDFANFGTYIG</sequence>
<dbReference type="Pfam" id="PF22664">
    <property type="entry name" value="TRI-like_N"/>
    <property type="match status" value="1"/>
</dbReference>
<gene>
    <name evidence="3" type="ORF">KAF25_001520</name>
</gene>
<evidence type="ECO:0000256" key="1">
    <source>
        <dbReference type="ARBA" id="ARBA00022679"/>
    </source>
</evidence>
<evidence type="ECO:0000259" key="2">
    <source>
        <dbReference type="Pfam" id="PF22664"/>
    </source>
</evidence>
<accession>A0A9P7KVU6</accession>
<organism evidence="3 4">
    <name type="scientific">Fusarium avenaceum</name>
    <dbReference type="NCBI Taxonomy" id="40199"/>
    <lineage>
        <taxon>Eukaryota</taxon>
        <taxon>Fungi</taxon>
        <taxon>Dikarya</taxon>
        <taxon>Ascomycota</taxon>
        <taxon>Pezizomycotina</taxon>
        <taxon>Sordariomycetes</taxon>
        <taxon>Hypocreomycetidae</taxon>
        <taxon>Hypocreales</taxon>
        <taxon>Nectriaceae</taxon>
        <taxon>Fusarium</taxon>
        <taxon>Fusarium tricinctum species complex</taxon>
    </lineage>
</organism>
<feature type="domain" description="Trichothecene 3-O-acetyltransferase-like N-terminal" evidence="2">
    <location>
        <begin position="28"/>
        <end position="181"/>
    </location>
</feature>
<dbReference type="Proteomes" id="UP000782241">
    <property type="component" value="Unassembled WGS sequence"/>
</dbReference>
<evidence type="ECO:0000313" key="4">
    <source>
        <dbReference type="Proteomes" id="UP000782241"/>
    </source>
</evidence>
<keyword evidence="1" id="KW-0808">Transferase</keyword>
<dbReference type="PANTHER" id="PTHR31896">
    <property type="entry name" value="FAMILY REGULATORY PROTEIN, PUTATIVE (AFU_ORTHOLOGUE AFUA_3G14730)-RELATED"/>
    <property type="match status" value="1"/>
</dbReference>
<protein>
    <recommendedName>
        <fullName evidence="2">Trichothecene 3-O-acetyltransferase-like N-terminal domain-containing protein</fullName>
    </recommendedName>
</protein>
<dbReference type="PANTHER" id="PTHR31896:SF64">
    <property type="entry name" value="TRICHOTHECENE 3-O-ACETYLTRANSFERASE"/>
    <property type="match status" value="1"/>
</dbReference>
<name>A0A9P7KVU6_9HYPO</name>
<reference evidence="3" key="1">
    <citation type="submission" date="2021-04" db="EMBL/GenBank/DDBJ databases">
        <title>Draft genome of Fusarium avenaceum strain F156N33, isolated from an atmospheric sample in Virginia.</title>
        <authorList>
            <person name="Yang S."/>
            <person name="Vinatzer B.A."/>
            <person name="Coleman J."/>
        </authorList>
    </citation>
    <scope>NUCLEOTIDE SEQUENCE</scope>
    <source>
        <strain evidence="3">F156N33</strain>
    </source>
</reference>
<dbReference type="InterPro" id="IPR051283">
    <property type="entry name" value="Sec_Metabolite_Acyltrans"/>
</dbReference>